<feature type="chain" id="PRO_5041778195" description="Purple acid phosphatase" evidence="4">
    <location>
        <begin position="23"/>
        <end position="532"/>
    </location>
</feature>
<evidence type="ECO:0000256" key="4">
    <source>
        <dbReference type="RuleBase" id="RU361203"/>
    </source>
</evidence>
<comment type="catalytic activity">
    <reaction evidence="4">
        <text>a phosphate monoester + H2O = an alcohol + phosphate</text>
        <dbReference type="Rhea" id="RHEA:15017"/>
        <dbReference type="ChEBI" id="CHEBI:15377"/>
        <dbReference type="ChEBI" id="CHEBI:30879"/>
        <dbReference type="ChEBI" id="CHEBI:43474"/>
        <dbReference type="ChEBI" id="CHEBI:67140"/>
        <dbReference type="EC" id="3.1.3.2"/>
    </reaction>
</comment>
<evidence type="ECO:0000313" key="9">
    <source>
        <dbReference type="Proteomes" id="UP001213681"/>
    </source>
</evidence>
<reference evidence="8" key="2">
    <citation type="journal article" date="2023" name="IMA Fungus">
        <title>Comparative genomic study of the Penicillium genus elucidates a diverse pangenome and 15 lateral gene transfer events.</title>
        <authorList>
            <person name="Petersen C."/>
            <person name="Sorensen T."/>
            <person name="Nielsen M.R."/>
            <person name="Sondergaard T.E."/>
            <person name="Sorensen J.L."/>
            <person name="Fitzpatrick D.A."/>
            <person name="Frisvad J.C."/>
            <person name="Nielsen K.L."/>
        </authorList>
    </citation>
    <scope>NUCLEOTIDE SEQUENCE</scope>
    <source>
        <strain evidence="8">IBT 16125</strain>
    </source>
</reference>
<dbReference type="InterPro" id="IPR004843">
    <property type="entry name" value="Calcineurin-like_PHP"/>
</dbReference>
<dbReference type="InterPro" id="IPR015914">
    <property type="entry name" value="PAPs_N"/>
</dbReference>
<dbReference type="Pfam" id="PF00149">
    <property type="entry name" value="Metallophos"/>
    <property type="match status" value="1"/>
</dbReference>
<feature type="domain" description="Calcineurin-like phosphoesterase" evidence="5">
    <location>
        <begin position="149"/>
        <end position="389"/>
    </location>
</feature>
<protein>
    <recommendedName>
        <fullName evidence="4">Purple acid phosphatase</fullName>
        <ecNumber evidence="4">3.1.3.2</ecNumber>
    </recommendedName>
</protein>
<dbReference type="Gene3D" id="3.60.21.10">
    <property type="match status" value="1"/>
</dbReference>
<dbReference type="Gene3D" id="2.60.40.380">
    <property type="entry name" value="Purple acid phosphatase-like, N-terminal"/>
    <property type="match status" value="1"/>
</dbReference>
<dbReference type="Proteomes" id="UP001213681">
    <property type="component" value="Unassembled WGS sequence"/>
</dbReference>
<comment type="similarity">
    <text evidence="4">Belongs to the metallophosphoesterase superfamily. Purple acid phosphatase family.</text>
</comment>
<dbReference type="RefSeq" id="XP_056761032.1">
    <property type="nucleotide sequence ID" value="XM_056912183.1"/>
</dbReference>
<name>A0AAD6FXF8_9EURO</name>
<dbReference type="InterPro" id="IPR025733">
    <property type="entry name" value="PAPs_C"/>
</dbReference>
<dbReference type="SUPFAM" id="SSF49363">
    <property type="entry name" value="Purple acid phosphatase, N-terminal domain"/>
    <property type="match status" value="1"/>
</dbReference>
<keyword evidence="9" id="KW-1185">Reference proteome</keyword>
<sequence length="532" mass="57495">MVFASHLKLAAAVAAMPQLALAAASNAINSQIRLAYHGDNGMMISWNTFQQLSRPTVHFGLLDSNLNETASSNISVTYPTSLTYNNHVLITGLSPDTTYFYLPAPWVAGDKTPFSVAVVVDLGTMGTRGLTTSAGTDVKPQNVLAPGETNTIESLANHQNDFDFIWHPGDIAYADYWLKEEIQGFLPNTTIEEGYTVYEAILNDYYDQMMDVTAIKPYMVGPGNHEATCDNGGTTDKVHNISYTADICVMGQTNFTGYKNHFRMPSDVSGGTGNFWYSFDSGMVHFVQLDTETDLGHGLIGADEVGGAEGMNADPVNATMNAQTMWLEADLAAIDRAKTPWVIVAGHRPWYLSHANVSGTICWSCKDVFEPLFLKYSVDLVLSGHAHVYERQAPINNNVYDTAELNNPTSPWYITNGAAGHYDGLDALDTARKNYSRFGLDTSNATYGWSKLTFHNCTHMTHDFIASNNGSVMDTATLFKKRICSTGMVIETTSNTTTPTATATAGAAAALSVPSGVWALLAAAVAVTGASL</sequence>
<dbReference type="GeneID" id="81602426"/>
<dbReference type="CDD" id="cd00839">
    <property type="entry name" value="MPP_PAPs"/>
    <property type="match status" value="1"/>
</dbReference>
<proteinExistence type="inferred from homology"/>
<evidence type="ECO:0000256" key="1">
    <source>
        <dbReference type="ARBA" id="ARBA00022729"/>
    </source>
</evidence>
<dbReference type="InterPro" id="IPR029052">
    <property type="entry name" value="Metallo-depent_PP-like"/>
</dbReference>
<feature type="domain" description="Purple acid phosphatase C-terminal" evidence="6">
    <location>
        <begin position="410"/>
        <end position="475"/>
    </location>
</feature>
<dbReference type="Pfam" id="PF16656">
    <property type="entry name" value="Pur_ac_phosph_N"/>
    <property type="match status" value="1"/>
</dbReference>
<feature type="domain" description="Purple acid phosphatase N-terminal" evidence="7">
    <location>
        <begin position="30"/>
        <end position="101"/>
    </location>
</feature>
<dbReference type="PANTHER" id="PTHR22953">
    <property type="entry name" value="ACID PHOSPHATASE RELATED"/>
    <property type="match status" value="1"/>
</dbReference>
<dbReference type="InterPro" id="IPR041792">
    <property type="entry name" value="MPP_PAP"/>
</dbReference>
<dbReference type="SUPFAM" id="SSF56300">
    <property type="entry name" value="Metallo-dependent phosphatases"/>
    <property type="match status" value="1"/>
</dbReference>
<evidence type="ECO:0000259" key="6">
    <source>
        <dbReference type="Pfam" id="PF14008"/>
    </source>
</evidence>
<keyword evidence="3" id="KW-0325">Glycoprotein</keyword>
<accession>A0AAD6FXF8</accession>
<dbReference type="AlphaFoldDB" id="A0AAD6FXF8"/>
<dbReference type="PANTHER" id="PTHR22953:SF145">
    <property type="entry name" value="PURPLE ACID PHOSPHATASE"/>
    <property type="match status" value="1"/>
</dbReference>
<dbReference type="EC" id="3.1.3.2" evidence="4"/>
<keyword evidence="2 4" id="KW-0378">Hydrolase</keyword>
<comment type="caution">
    <text evidence="8">The sequence shown here is derived from an EMBL/GenBank/DDBJ whole genome shotgun (WGS) entry which is preliminary data.</text>
</comment>
<dbReference type="GO" id="GO:0003993">
    <property type="term" value="F:acid phosphatase activity"/>
    <property type="evidence" value="ECO:0007669"/>
    <property type="project" value="UniProtKB-EC"/>
</dbReference>
<dbReference type="Pfam" id="PF14008">
    <property type="entry name" value="Metallophos_C"/>
    <property type="match status" value="1"/>
</dbReference>
<reference evidence="8" key="1">
    <citation type="submission" date="2022-12" db="EMBL/GenBank/DDBJ databases">
        <authorList>
            <person name="Petersen C."/>
        </authorList>
    </citation>
    <scope>NUCLEOTIDE SEQUENCE</scope>
    <source>
        <strain evidence="8">IBT 16125</strain>
    </source>
</reference>
<organism evidence="8 9">
    <name type="scientific">Penicillium daleae</name>
    <dbReference type="NCBI Taxonomy" id="63821"/>
    <lineage>
        <taxon>Eukaryota</taxon>
        <taxon>Fungi</taxon>
        <taxon>Dikarya</taxon>
        <taxon>Ascomycota</taxon>
        <taxon>Pezizomycotina</taxon>
        <taxon>Eurotiomycetes</taxon>
        <taxon>Eurotiomycetidae</taxon>
        <taxon>Eurotiales</taxon>
        <taxon>Aspergillaceae</taxon>
        <taxon>Penicillium</taxon>
    </lineage>
</organism>
<evidence type="ECO:0000256" key="2">
    <source>
        <dbReference type="ARBA" id="ARBA00022801"/>
    </source>
</evidence>
<gene>
    <name evidence="8" type="ORF">N7458_008801</name>
</gene>
<evidence type="ECO:0000313" key="8">
    <source>
        <dbReference type="EMBL" id="KAJ5437803.1"/>
    </source>
</evidence>
<dbReference type="EMBL" id="JAPVEA010000008">
    <property type="protein sequence ID" value="KAJ5437803.1"/>
    <property type="molecule type" value="Genomic_DNA"/>
</dbReference>
<dbReference type="InterPro" id="IPR039331">
    <property type="entry name" value="PAPs-like"/>
</dbReference>
<feature type="signal peptide" evidence="4">
    <location>
        <begin position="1"/>
        <end position="22"/>
    </location>
</feature>
<evidence type="ECO:0000259" key="7">
    <source>
        <dbReference type="Pfam" id="PF16656"/>
    </source>
</evidence>
<dbReference type="InterPro" id="IPR008963">
    <property type="entry name" value="Purple_acid_Pase-like_N"/>
</dbReference>
<evidence type="ECO:0000259" key="5">
    <source>
        <dbReference type="Pfam" id="PF00149"/>
    </source>
</evidence>
<dbReference type="GO" id="GO:0046872">
    <property type="term" value="F:metal ion binding"/>
    <property type="evidence" value="ECO:0007669"/>
    <property type="project" value="InterPro"/>
</dbReference>
<evidence type="ECO:0000256" key="3">
    <source>
        <dbReference type="ARBA" id="ARBA00023180"/>
    </source>
</evidence>
<keyword evidence="1 4" id="KW-0732">Signal</keyword>